<dbReference type="Gene3D" id="2.40.70.10">
    <property type="entry name" value="Acid Proteases"/>
    <property type="match status" value="2"/>
</dbReference>
<reference evidence="10" key="2">
    <citation type="journal article" date="2022" name="Hortic Res">
        <title>The genome of Dioscorea zingiberensis sheds light on the biosynthesis, origin and evolution of the medicinally important diosgenin saponins.</title>
        <authorList>
            <person name="Li Y."/>
            <person name="Tan C."/>
            <person name="Li Z."/>
            <person name="Guo J."/>
            <person name="Li S."/>
            <person name="Chen X."/>
            <person name="Wang C."/>
            <person name="Dai X."/>
            <person name="Yang H."/>
            <person name="Song W."/>
            <person name="Hou L."/>
            <person name="Xu J."/>
            <person name="Tong Z."/>
            <person name="Xu A."/>
            <person name="Yuan X."/>
            <person name="Wang W."/>
            <person name="Yang Q."/>
            <person name="Chen L."/>
            <person name="Sun Z."/>
            <person name="Wang K."/>
            <person name="Pan B."/>
            <person name="Chen J."/>
            <person name="Bao Y."/>
            <person name="Liu F."/>
            <person name="Qi X."/>
            <person name="Gang D.R."/>
            <person name="Wen J."/>
            <person name="Li J."/>
        </authorList>
    </citation>
    <scope>NUCLEOTIDE SEQUENCE</scope>
    <source>
        <strain evidence="10">Dzin_1.0</strain>
    </source>
</reference>
<organism evidence="10 11">
    <name type="scientific">Dioscorea zingiberensis</name>
    <dbReference type="NCBI Taxonomy" id="325984"/>
    <lineage>
        <taxon>Eukaryota</taxon>
        <taxon>Viridiplantae</taxon>
        <taxon>Streptophyta</taxon>
        <taxon>Embryophyta</taxon>
        <taxon>Tracheophyta</taxon>
        <taxon>Spermatophyta</taxon>
        <taxon>Magnoliopsida</taxon>
        <taxon>Liliopsida</taxon>
        <taxon>Dioscoreales</taxon>
        <taxon>Dioscoreaceae</taxon>
        <taxon>Dioscorea</taxon>
    </lineage>
</organism>
<dbReference type="AlphaFoldDB" id="A0A9D5CB40"/>
<keyword evidence="4 7" id="KW-0378">Hydrolase</keyword>
<dbReference type="GO" id="GO:0004190">
    <property type="term" value="F:aspartic-type endopeptidase activity"/>
    <property type="evidence" value="ECO:0007669"/>
    <property type="project" value="UniProtKB-KW"/>
</dbReference>
<dbReference type="OrthoDB" id="2747330at2759"/>
<dbReference type="InterPro" id="IPR001969">
    <property type="entry name" value="Aspartic_peptidase_AS"/>
</dbReference>
<feature type="chain" id="PRO_5038506197" description="Peptidase A1 domain-containing protein" evidence="8">
    <location>
        <begin position="24"/>
        <end position="473"/>
    </location>
</feature>
<sequence>MAPLGLHLFISLCLLLFPFCSFSEETPKITLSLHHLPVPSHPDPFHYLAALANASLLRARHIRNPQATPKPTWAPIYPHSYGGYSLSLNFGTPPQPIPVLLDTGSDLTWLPCTKSYSCRKCSSPSNPIPKIPTFFPKYSSSARLLGCRNPKCSWFHSQDALASCRNCPSNSSTCPKICPPYIIIYGSGSTAGILLSETIDLGDRTVENFTVGCSVYSVKQPAGGIAGFGRGVVSLPAQLGAKSFSYCLVSRRFDDAEGKAGSLVIGGEPEGSDSGLRFTPMRKNPYILPGSAASVYYYVDLKKITVGGKKVKVKKEALIPRKDGSGGTIVDSGTTFTYLDATLMEAVAAAFEEAVAGRYNRSVAVEAATGLRPCFGIGLSAAAVLELPELGFHFKSGAEMRLPIENYFAIAGDRAAGAAAAACLTLVGGEADAASGLEPAVILGSFQQQNYQVVYDLERERIGFRRQPCLNSS</sequence>
<dbReference type="InterPro" id="IPR032799">
    <property type="entry name" value="TAXi_C"/>
</dbReference>
<dbReference type="InterPro" id="IPR033121">
    <property type="entry name" value="PEPTIDASE_A1"/>
</dbReference>
<evidence type="ECO:0000256" key="6">
    <source>
        <dbReference type="PIRSR" id="PIRSR601461-1"/>
    </source>
</evidence>
<evidence type="ECO:0000256" key="5">
    <source>
        <dbReference type="ARBA" id="ARBA00023180"/>
    </source>
</evidence>
<evidence type="ECO:0000256" key="1">
    <source>
        <dbReference type="ARBA" id="ARBA00007447"/>
    </source>
</evidence>
<dbReference type="PROSITE" id="PS00141">
    <property type="entry name" value="ASP_PROTEASE"/>
    <property type="match status" value="1"/>
</dbReference>
<evidence type="ECO:0000259" key="9">
    <source>
        <dbReference type="PROSITE" id="PS51767"/>
    </source>
</evidence>
<dbReference type="Proteomes" id="UP001085076">
    <property type="component" value="Miscellaneous, Linkage group lg06"/>
</dbReference>
<feature type="signal peptide" evidence="8">
    <location>
        <begin position="1"/>
        <end position="23"/>
    </location>
</feature>
<dbReference type="CDD" id="cd05476">
    <property type="entry name" value="pepsin_A_like_plant"/>
    <property type="match status" value="1"/>
</dbReference>
<evidence type="ECO:0000256" key="7">
    <source>
        <dbReference type="RuleBase" id="RU000454"/>
    </source>
</evidence>
<dbReference type="InterPro" id="IPR001461">
    <property type="entry name" value="Aspartic_peptidase_A1"/>
</dbReference>
<dbReference type="SUPFAM" id="SSF50630">
    <property type="entry name" value="Acid proteases"/>
    <property type="match status" value="1"/>
</dbReference>
<name>A0A9D5CB40_9LILI</name>
<dbReference type="Pfam" id="PF14543">
    <property type="entry name" value="TAXi_N"/>
    <property type="match status" value="1"/>
</dbReference>
<proteinExistence type="inferred from homology"/>
<feature type="active site" evidence="6">
    <location>
        <position position="331"/>
    </location>
</feature>
<dbReference type="Pfam" id="PF14541">
    <property type="entry name" value="TAXi_C"/>
    <property type="match status" value="1"/>
</dbReference>
<reference evidence="10" key="1">
    <citation type="submission" date="2021-03" db="EMBL/GenBank/DDBJ databases">
        <authorList>
            <person name="Li Z."/>
            <person name="Yang C."/>
        </authorList>
    </citation>
    <scope>NUCLEOTIDE SEQUENCE</scope>
    <source>
        <strain evidence="10">Dzin_1.0</strain>
        <tissue evidence="10">Leaf</tissue>
    </source>
</reference>
<dbReference type="PANTHER" id="PTHR47967:SF36">
    <property type="entry name" value="PEPTIDASE A1 DOMAIN-CONTAINING PROTEIN"/>
    <property type="match status" value="1"/>
</dbReference>
<keyword evidence="3 7" id="KW-0064">Aspartyl protease</keyword>
<evidence type="ECO:0000256" key="3">
    <source>
        <dbReference type="ARBA" id="ARBA00022750"/>
    </source>
</evidence>
<comment type="caution">
    <text evidence="10">The sequence shown here is derived from an EMBL/GenBank/DDBJ whole genome shotgun (WGS) entry which is preliminary data.</text>
</comment>
<feature type="active site" evidence="6">
    <location>
        <position position="102"/>
    </location>
</feature>
<dbReference type="EMBL" id="JAGGNH010000006">
    <property type="protein sequence ID" value="KAJ0969654.1"/>
    <property type="molecule type" value="Genomic_DNA"/>
</dbReference>
<evidence type="ECO:0000313" key="10">
    <source>
        <dbReference type="EMBL" id="KAJ0969654.1"/>
    </source>
</evidence>
<keyword evidence="11" id="KW-1185">Reference proteome</keyword>
<dbReference type="GO" id="GO:0005576">
    <property type="term" value="C:extracellular region"/>
    <property type="evidence" value="ECO:0007669"/>
    <property type="project" value="TreeGrafter"/>
</dbReference>
<dbReference type="PRINTS" id="PR00792">
    <property type="entry name" value="PEPSIN"/>
</dbReference>
<dbReference type="GO" id="GO:0006508">
    <property type="term" value="P:proteolysis"/>
    <property type="evidence" value="ECO:0007669"/>
    <property type="project" value="UniProtKB-KW"/>
</dbReference>
<dbReference type="InterPro" id="IPR032861">
    <property type="entry name" value="TAXi_N"/>
</dbReference>
<comment type="similarity">
    <text evidence="1 7">Belongs to the peptidase A1 family.</text>
</comment>
<dbReference type="InterPro" id="IPR021109">
    <property type="entry name" value="Peptidase_aspartic_dom_sf"/>
</dbReference>
<evidence type="ECO:0000256" key="2">
    <source>
        <dbReference type="ARBA" id="ARBA00022670"/>
    </source>
</evidence>
<accession>A0A9D5CB40</accession>
<keyword evidence="2 7" id="KW-0645">Protease</keyword>
<keyword evidence="5" id="KW-0325">Glycoprotein</keyword>
<gene>
    <name evidence="10" type="ORF">J5N97_022531</name>
</gene>
<feature type="domain" description="Peptidase A1" evidence="9">
    <location>
        <begin position="84"/>
        <end position="465"/>
    </location>
</feature>
<dbReference type="InterPro" id="IPR034161">
    <property type="entry name" value="Pepsin-like_plant"/>
</dbReference>
<dbReference type="PROSITE" id="PS51767">
    <property type="entry name" value="PEPTIDASE_A1"/>
    <property type="match status" value="1"/>
</dbReference>
<dbReference type="PANTHER" id="PTHR47967">
    <property type="entry name" value="OS07G0603500 PROTEIN-RELATED"/>
    <property type="match status" value="1"/>
</dbReference>
<evidence type="ECO:0000256" key="4">
    <source>
        <dbReference type="ARBA" id="ARBA00022801"/>
    </source>
</evidence>
<dbReference type="InterPro" id="IPR051708">
    <property type="entry name" value="Plant_Aspart_Prot_A1"/>
</dbReference>
<keyword evidence="8" id="KW-0732">Signal</keyword>
<evidence type="ECO:0000313" key="11">
    <source>
        <dbReference type="Proteomes" id="UP001085076"/>
    </source>
</evidence>
<evidence type="ECO:0000256" key="8">
    <source>
        <dbReference type="SAM" id="SignalP"/>
    </source>
</evidence>
<protein>
    <recommendedName>
        <fullName evidence="9">Peptidase A1 domain-containing protein</fullName>
    </recommendedName>
</protein>